<protein>
    <submittedName>
        <fullName evidence="2">Uncharacterized protein</fullName>
    </submittedName>
</protein>
<comment type="caution">
    <text evidence="2">The sequence shown here is derived from an EMBL/GenBank/DDBJ whole genome shotgun (WGS) entry which is preliminary data.</text>
</comment>
<feature type="compositionally biased region" description="Basic residues" evidence="1">
    <location>
        <begin position="823"/>
        <end position="832"/>
    </location>
</feature>
<feature type="compositionally biased region" description="Polar residues" evidence="1">
    <location>
        <begin position="78"/>
        <end position="91"/>
    </location>
</feature>
<feature type="compositionally biased region" description="Low complexity" evidence="1">
    <location>
        <begin position="742"/>
        <end position="755"/>
    </location>
</feature>
<dbReference type="AlphaFoldDB" id="A0A9W7Y6F8"/>
<feature type="compositionally biased region" description="Polar residues" evidence="1">
    <location>
        <begin position="233"/>
        <end position="246"/>
    </location>
</feature>
<proteinExistence type="predicted"/>
<keyword evidence="3" id="KW-1185">Reference proteome</keyword>
<name>A0A9W7Y6F8_9FUNG</name>
<dbReference type="OrthoDB" id="5586749at2759"/>
<feature type="region of interest" description="Disordered" evidence="1">
    <location>
        <begin position="468"/>
        <end position="628"/>
    </location>
</feature>
<accession>A0A9W7Y6F8</accession>
<feature type="region of interest" description="Disordered" evidence="1">
    <location>
        <begin position="742"/>
        <end position="847"/>
    </location>
</feature>
<dbReference type="Proteomes" id="UP001143981">
    <property type="component" value="Unassembled WGS sequence"/>
</dbReference>
<organism evidence="2 3">
    <name type="scientific">Coemansia biformis</name>
    <dbReference type="NCBI Taxonomy" id="1286918"/>
    <lineage>
        <taxon>Eukaryota</taxon>
        <taxon>Fungi</taxon>
        <taxon>Fungi incertae sedis</taxon>
        <taxon>Zoopagomycota</taxon>
        <taxon>Kickxellomycotina</taxon>
        <taxon>Kickxellomycetes</taxon>
        <taxon>Kickxellales</taxon>
        <taxon>Kickxellaceae</taxon>
        <taxon>Coemansia</taxon>
    </lineage>
</organism>
<evidence type="ECO:0000313" key="3">
    <source>
        <dbReference type="Proteomes" id="UP001143981"/>
    </source>
</evidence>
<feature type="compositionally biased region" description="Low complexity" evidence="1">
    <location>
        <begin position="211"/>
        <end position="225"/>
    </location>
</feature>
<sequence>MTSADEYSLLDSGRIGSAYNPMDLARSSRPRTDTGAAQPDGGLDAREPPSLELIAEMIKEEIRQASSLKKALDRVNVETESMSQRVSNLSVSDAADSTDPPASPGRPGSGGSRQENNGRKPAKRVQFTVPDDIRFRWLGIFQQSSDAETSDGEGPGEAPQPTRAESASSHVAGMHALNPPGVAVGQSAAQSGPRDLDAATRTAPVGPPAQEPAAAAEDSARPALPLGAELTESDSGSQPFTTNSSLEAVYSGSRYDTRGSAASHVAQTQTATPGLPAPARPIDAEYAPGKRDGAGAIDADENKRRRAANGTGEDALKARLAYLLESRNHAPNAGSSNRQAGRHNAPNGRPSNGSRPFALDRRDKTAGAFSKPSLTTSRVTVSKGQASILPPTQPPQPSPHLASAALLWPHLQNVRYDRLRDPASSHVADGAKAHRKAPPLQRSESVRMLNIPPAATAAAAADALHRRGSSFDGSSISSRGGGGGGLAARPDDSADAGAGESDYCDAKPPPAHSGPHAGLLRRVTVSSVHRQGHQPRAPHGEHGGGILGGTRDFLKQRLRPRTHSSSPHPELSEYEVQDTPGDAAEARGGRAKGAGHQPRPRRRSDAEVKSRGPASQQPSPPAIPDHLQQRCCSPLAPAAPMAGTYIGGCVAAGDNATAGSMPLPYAPQPMADRQSDWVAVSPPPSSSVHNDGTTLRPDNPPASTQRRSHDDGAWAHPRFAHREAAHERAVPKQALQHPPMFVSHLVSPSSPLLSPRGYSERASPDDQSLTERSSDSTDSPPLPGLPHLPPLPPDSPPLPLKDLHKAGAKQAAGENDSIDYHMRRLKDRKSRRSSFMTTIGHMLGRKD</sequence>
<feature type="region of interest" description="Disordered" evidence="1">
    <location>
        <begin position="329"/>
        <end position="401"/>
    </location>
</feature>
<feature type="region of interest" description="Disordered" evidence="1">
    <location>
        <begin position="67"/>
        <end position="313"/>
    </location>
</feature>
<feature type="region of interest" description="Disordered" evidence="1">
    <location>
        <begin position="1"/>
        <end position="49"/>
    </location>
</feature>
<reference evidence="2" key="1">
    <citation type="submission" date="2022-07" db="EMBL/GenBank/DDBJ databases">
        <title>Phylogenomic reconstructions and comparative analyses of Kickxellomycotina fungi.</title>
        <authorList>
            <person name="Reynolds N.K."/>
            <person name="Stajich J.E."/>
            <person name="Barry K."/>
            <person name="Grigoriev I.V."/>
            <person name="Crous P."/>
            <person name="Smith M.E."/>
        </authorList>
    </citation>
    <scope>NUCLEOTIDE SEQUENCE</scope>
    <source>
        <strain evidence="2">BCRC 34381</strain>
    </source>
</reference>
<feature type="region of interest" description="Disordered" evidence="1">
    <location>
        <begin position="664"/>
        <end position="711"/>
    </location>
</feature>
<evidence type="ECO:0000313" key="2">
    <source>
        <dbReference type="EMBL" id="KAJ1729452.1"/>
    </source>
</evidence>
<feature type="compositionally biased region" description="Polar residues" evidence="1">
    <location>
        <begin position="372"/>
        <end position="385"/>
    </location>
</feature>
<dbReference type="EMBL" id="JANBOI010000610">
    <property type="protein sequence ID" value="KAJ1729452.1"/>
    <property type="molecule type" value="Genomic_DNA"/>
</dbReference>
<evidence type="ECO:0000256" key="1">
    <source>
        <dbReference type="SAM" id="MobiDB-lite"/>
    </source>
</evidence>
<feature type="compositionally biased region" description="Pro residues" evidence="1">
    <location>
        <begin position="780"/>
        <end position="799"/>
    </location>
</feature>
<gene>
    <name evidence="2" type="ORF">LPJ61_003513</name>
</gene>